<dbReference type="GO" id="GO:0015990">
    <property type="term" value="P:electron transport coupled proton transport"/>
    <property type="evidence" value="ECO:0007669"/>
    <property type="project" value="TreeGrafter"/>
</dbReference>
<organism evidence="20">
    <name type="scientific">Derotettix mendosensis</name>
    <dbReference type="NCBI Taxonomy" id="2219932"/>
    <lineage>
        <taxon>Eukaryota</taxon>
        <taxon>Metazoa</taxon>
        <taxon>Ecdysozoa</taxon>
        <taxon>Arthropoda</taxon>
        <taxon>Hexapoda</taxon>
        <taxon>Insecta</taxon>
        <taxon>Pterygota</taxon>
        <taxon>Neoptera</taxon>
        <taxon>Paraneoptera</taxon>
        <taxon>Hemiptera</taxon>
        <taxon>Auchenorrhyncha</taxon>
        <taxon>Cicadoidea</taxon>
        <taxon>Cicadidae</taxon>
        <taxon>Tibicininae</taxon>
        <taxon>Parnisini</taxon>
        <taxon>Derotettix</taxon>
    </lineage>
</organism>
<feature type="transmembrane region" description="Helical" evidence="17">
    <location>
        <begin position="414"/>
        <end position="434"/>
    </location>
</feature>
<evidence type="ECO:0000256" key="15">
    <source>
        <dbReference type="ARBA" id="ARBA00023136"/>
    </source>
</evidence>
<keyword evidence="10 17" id="KW-0249">Electron transport</keyword>
<feature type="transmembrane region" description="Helical" evidence="17">
    <location>
        <begin position="208"/>
        <end position="227"/>
    </location>
</feature>
<dbReference type="EC" id="7.1.1.2" evidence="4 17"/>
<comment type="subcellular location">
    <subcellularLocation>
        <location evidence="2 17">Mitochondrion membrane</location>
        <topology evidence="2 17">Multi-pass membrane protein</topology>
    </subcellularLocation>
</comment>
<comment type="function">
    <text evidence="1">Core subunit of the mitochondrial membrane respiratory chain NADH dehydrogenase (Complex I) that is believed to belong to the minimal assembly required for catalysis. Complex I functions in the transfer of electrons from NADH to the respiratory chain. The immediate electron acceptor for the enzyme is believed to be ubiquinone.</text>
</comment>
<evidence type="ECO:0000256" key="13">
    <source>
        <dbReference type="ARBA" id="ARBA00023075"/>
    </source>
</evidence>
<accession>A0A3S5GLB8</accession>
<dbReference type="GO" id="GO:0042773">
    <property type="term" value="P:ATP synthesis coupled electron transport"/>
    <property type="evidence" value="ECO:0007669"/>
    <property type="project" value="InterPro"/>
</dbReference>
<dbReference type="GO" id="GO:0048039">
    <property type="term" value="F:ubiquinone binding"/>
    <property type="evidence" value="ECO:0007669"/>
    <property type="project" value="TreeGrafter"/>
</dbReference>
<keyword evidence="8 17" id="KW-0812">Transmembrane</keyword>
<evidence type="ECO:0000256" key="6">
    <source>
        <dbReference type="ARBA" id="ARBA00022448"/>
    </source>
</evidence>
<evidence type="ECO:0000259" key="19">
    <source>
        <dbReference type="Pfam" id="PF01059"/>
    </source>
</evidence>
<sequence length="435" mass="50131">MLKLIMYLLFMIPICFMKSSIMVSCFSMILLLLIMKFNYNIHVLNYFMGMDMISYGLVILTLWMSIMMIMTSKSYKNFHLGFFLLLVLFLSLFLLMAFFSISLIMFYIFFESSLIPTIIIIMGWGYQPERVTASYYLLFYTLFASLPLLMAIMYLYDLYNVIIIFNLIDSQSKYLYLSLTFAFFVKMPMFMFHFWLPKAHVEAPVSGSMILAGVLLKLGGYGLIRVMNMIPNLFYNYSFIWISISIIGGIIISFLCLVQVDIKSMIAYSSVAHMGLVISGIMTMKDWGVLGAYYLMIGHGLCSSGLFCLANITYERLGTRSLFVNKGLMNLMPSMTMMWFLFCANNISCPPSISLTGEIMIINSMMSWDWLSMILLFPMLFMSACYSLYLFSVTQHGLLYSGLYSFSPGEVREFLIMIMHFMPLNLFIVNLNLLL</sequence>
<feature type="transmembrane region" description="Helical" evidence="17">
    <location>
        <begin position="265"/>
        <end position="284"/>
    </location>
</feature>
<feature type="transmembrane region" description="Helical" evidence="17">
    <location>
        <begin position="239"/>
        <end position="258"/>
    </location>
</feature>
<feature type="transmembrane region" description="Helical" evidence="17">
    <location>
        <begin position="373"/>
        <end position="393"/>
    </location>
</feature>
<evidence type="ECO:0000256" key="14">
    <source>
        <dbReference type="ARBA" id="ARBA00023128"/>
    </source>
</evidence>
<evidence type="ECO:0000259" key="18">
    <source>
        <dbReference type="Pfam" id="PF00361"/>
    </source>
</evidence>
<dbReference type="Pfam" id="PF00361">
    <property type="entry name" value="Proton_antipo_M"/>
    <property type="match status" value="1"/>
</dbReference>
<feature type="transmembrane region" description="Helical" evidence="17">
    <location>
        <begin position="104"/>
        <end position="125"/>
    </location>
</feature>
<comment type="catalytic activity">
    <reaction evidence="16 17">
        <text>a ubiquinone + NADH + 5 H(+)(in) = a ubiquinol + NAD(+) + 4 H(+)(out)</text>
        <dbReference type="Rhea" id="RHEA:29091"/>
        <dbReference type="Rhea" id="RHEA-COMP:9565"/>
        <dbReference type="Rhea" id="RHEA-COMP:9566"/>
        <dbReference type="ChEBI" id="CHEBI:15378"/>
        <dbReference type="ChEBI" id="CHEBI:16389"/>
        <dbReference type="ChEBI" id="CHEBI:17976"/>
        <dbReference type="ChEBI" id="CHEBI:57540"/>
        <dbReference type="ChEBI" id="CHEBI:57945"/>
        <dbReference type="EC" id="7.1.1.2"/>
    </reaction>
</comment>
<protein>
    <recommendedName>
        <fullName evidence="5 17">NADH-ubiquinone oxidoreductase chain 4</fullName>
        <ecNumber evidence="4 17">7.1.1.2</ecNumber>
    </recommendedName>
</protein>
<evidence type="ECO:0000256" key="10">
    <source>
        <dbReference type="ARBA" id="ARBA00022982"/>
    </source>
</evidence>
<evidence type="ECO:0000256" key="11">
    <source>
        <dbReference type="ARBA" id="ARBA00022989"/>
    </source>
</evidence>
<keyword evidence="14 17" id="KW-0496">Mitochondrion</keyword>
<evidence type="ECO:0000256" key="2">
    <source>
        <dbReference type="ARBA" id="ARBA00004225"/>
    </source>
</evidence>
<feature type="transmembrane region" description="Helical" evidence="17">
    <location>
        <begin position="78"/>
        <end position="98"/>
    </location>
</feature>
<dbReference type="GO" id="GO:0008137">
    <property type="term" value="F:NADH dehydrogenase (ubiquinone) activity"/>
    <property type="evidence" value="ECO:0007669"/>
    <property type="project" value="UniProtKB-UniRule"/>
</dbReference>
<dbReference type="GO" id="GO:0003954">
    <property type="term" value="F:NADH dehydrogenase activity"/>
    <property type="evidence" value="ECO:0007669"/>
    <property type="project" value="TreeGrafter"/>
</dbReference>
<dbReference type="GO" id="GO:0031966">
    <property type="term" value="C:mitochondrial membrane"/>
    <property type="evidence" value="ECO:0007669"/>
    <property type="project" value="UniProtKB-SubCell"/>
</dbReference>
<evidence type="ECO:0000313" key="20">
    <source>
        <dbReference type="EMBL" id="AWV84363.1"/>
    </source>
</evidence>
<evidence type="ECO:0000256" key="16">
    <source>
        <dbReference type="ARBA" id="ARBA00049551"/>
    </source>
</evidence>
<evidence type="ECO:0000256" key="7">
    <source>
        <dbReference type="ARBA" id="ARBA00022660"/>
    </source>
</evidence>
<name>A0A3S5GLB8_9HEMI</name>
<dbReference type="Pfam" id="PF01059">
    <property type="entry name" value="Oxidored_q5_N"/>
    <property type="match status" value="1"/>
</dbReference>
<evidence type="ECO:0000256" key="5">
    <source>
        <dbReference type="ARBA" id="ARBA00021006"/>
    </source>
</evidence>
<dbReference type="PRINTS" id="PR01437">
    <property type="entry name" value="NUOXDRDTASE4"/>
</dbReference>
<proteinExistence type="inferred from homology"/>
<keyword evidence="11 17" id="KW-1133">Transmembrane helix</keyword>
<keyword evidence="9" id="KW-1278">Translocase</keyword>
<dbReference type="InterPro" id="IPR001750">
    <property type="entry name" value="ND/Mrp_TM"/>
</dbReference>
<keyword evidence="7 17" id="KW-0679">Respiratory chain</keyword>
<dbReference type="AlphaFoldDB" id="A0A3S5GLB8"/>
<keyword evidence="13 17" id="KW-0830">Ubiquinone</keyword>
<reference evidence="20" key="1">
    <citation type="journal article" date="2018" name="J. Hered.">
        <title>One hundred mitochondrial genomes of cicadas.</title>
        <authorList>
            <person name="Lukasik P."/>
            <person name="Chong R.A."/>
            <person name="Nazario K."/>
            <person name="Matsuura Y."/>
            <person name="Bublitz D."/>
            <person name="Campbell M.A."/>
            <person name="Meyer M."/>
            <person name="Van Leuven J.T."/>
            <person name="Pessacq P."/>
            <person name="Veloso C."/>
            <person name="Simon C."/>
            <person name="McCutcheon J.P."/>
        </authorList>
    </citation>
    <scope>NUCLEOTIDE SEQUENCE</scope>
    <source>
        <strain evidence="20">PL623x1</strain>
        <tissue evidence="20">Bacteriome</tissue>
    </source>
</reference>
<evidence type="ECO:0000256" key="4">
    <source>
        <dbReference type="ARBA" id="ARBA00012944"/>
    </source>
</evidence>
<dbReference type="EMBL" id="MG737807">
    <property type="protein sequence ID" value="AWV84363.1"/>
    <property type="molecule type" value="Genomic_DNA"/>
</dbReference>
<dbReference type="PANTHER" id="PTHR43507">
    <property type="entry name" value="NADH-UBIQUINONE OXIDOREDUCTASE CHAIN 4"/>
    <property type="match status" value="1"/>
</dbReference>
<evidence type="ECO:0000256" key="9">
    <source>
        <dbReference type="ARBA" id="ARBA00022967"/>
    </source>
</evidence>
<dbReference type="InterPro" id="IPR000260">
    <property type="entry name" value="NADH4_N"/>
</dbReference>
<keyword evidence="6 17" id="KW-0813">Transport</keyword>
<feature type="transmembrane region" description="Helical" evidence="17">
    <location>
        <begin position="176"/>
        <end position="196"/>
    </location>
</feature>
<dbReference type="PANTHER" id="PTHR43507:SF20">
    <property type="entry name" value="NADH-UBIQUINONE OXIDOREDUCTASE CHAIN 4"/>
    <property type="match status" value="1"/>
</dbReference>
<comment type="function">
    <text evidence="17">Core subunit of the mitochondrial membrane respiratory chain NADH dehydrogenase (Complex I) which catalyzes electron transfer from NADH through the respiratory chain, using ubiquinone as an electron acceptor. Essential for the catalytic activity and assembly of complex I.</text>
</comment>
<feature type="transmembrane region" description="Helical" evidence="17">
    <location>
        <begin position="137"/>
        <end position="156"/>
    </location>
</feature>
<evidence type="ECO:0000256" key="3">
    <source>
        <dbReference type="ARBA" id="ARBA00009025"/>
    </source>
</evidence>
<keyword evidence="15 17" id="KW-0472">Membrane</keyword>
<comment type="similarity">
    <text evidence="3 17">Belongs to the complex I subunit 4 family.</text>
</comment>
<feature type="domain" description="NADH:quinone oxidoreductase/Mrp antiporter transmembrane" evidence="18">
    <location>
        <begin position="101"/>
        <end position="376"/>
    </location>
</feature>
<feature type="transmembrane region" description="Helical" evidence="17">
    <location>
        <begin position="46"/>
        <end position="66"/>
    </location>
</feature>
<dbReference type="InterPro" id="IPR003918">
    <property type="entry name" value="NADH_UbQ_OxRdtase"/>
</dbReference>
<evidence type="ECO:0000256" key="8">
    <source>
        <dbReference type="ARBA" id="ARBA00022692"/>
    </source>
</evidence>
<evidence type="ECO:0000256" key="12">
    <source>
        <dbReference type="ARBA" id="ARBA00023027"/>
    </source>
</evidence>
<gene>
    <name evidence="20" type="primary">nad4</name>
</gene>
<evidence type="ECO:0000256" key="17">
    <source>
        <dbReference type="RuleBase" id="RU003297"/>
    </source>
</evidence>
<feature type="domain" description="NADH:ubiquinone oxidoreductase chain 4 N-terminal" evidence="19">
    <location>
        <begin position="1"/>
        <end position="97"/>
    </location>
</feature>
<keyword evidence="12 17" id="KW-0520">NAD</keyword>
<evidence type="ECO:0000256" key="1">
    <source>
        <dbReference type="ARBA" id="ARBA00003257"/>
    </source>
</evidence>
<feature type="transmembrane region" description="Helical" evidence="17">
    <location>
        <begin position="7"/>
        <end position="34"/>
    </location>
</feature>
<geneLocation type="mitochondrion" evidence="20"/>
<feature type="transmembrane region" description="Helical" evidence="17">
    <location>
        <begin position="290"/>
        <end position="314"/>
    </location>
</feature>